<protein>
    <submittedName>
        <fullName evidence="2">Nucleotide-binding universal stress protein, UspA family</fullName>
    </submittedName>
</protein>
<sequence>MFQHIMVPVDLAHMETLEPALQVVADMARYYDASITYVGITSNSPNSVARTPDEYQQKLEAFAQQRHAVHGRPVSAKVYGSTDPIANLSDLLVNAINDVNADLVIMATHLPKSLDVFIPAHGDKVAARASSSVFLVRAPQDK</sequence>
<dbReference type="InterPro" id="IPR014729">
    <property type="entry name" value="Rossmann-like_a/b/a_fold"/>
</dbReference>
<dbReference type="InterPro" id="IPR006016">
    <property type="entry name" value="UspA"/>
</dbReference>
<name>A0A1M7FYX0_9GAMM</name>
<dbReference type="InParanoid" id="A0A1M7FYX0"/>
<dbReference type="Gene3D" id="3.40.50.620">
    <property type="entry name" value="HUPs"/>
    <property type="match status" value="1"/>
</dbReference>
<dbReference type="OrthoDB" id="9792500at2"/>
<dbReference type="EMBL" id="LT670847">
    <property type="protein sequence ID" value="SHM09095.1"/>
    <property type="molecule type" value="Genomic_DNA"/>
</dbReference>
<feature type="domain" description="UspA" evidence="1">
    <location>
        <begin position="1"/>
        <end position="137"/>
    </location>
</feature>
<evidence type="ECO:0000313" key="3">
    <source>
        <dbReference type="Proteomes" id="UP000190911"/>
    </source>
</evidence>
<dbReference type="Pfam" id="PF00582">
    <property type="entry name" value="Usp"/>
    <property type="match status" value="1"/>
</dbReference>
<dbReference type="RefSeq" id="WP_079552035.1">
    <property type="nucleotide sequence ID" value="NZ_LT670847.1"/>
</dbReference>
<reference evidence="2 3" key="1">
    <citation type="submission" date="2016-11" db="EMBL/GenBank/DDBJ databases">
        <authorList>
            <person name="Jaros S."/>
            <person name="Januszkiewicz K."/>
            <person name="Wedrychowicz H."/>
        </authorList>
    </citation>
    <scope>NUCLEOTIDE SEQUENCE [LARGE SCALE GENOMIC DNA]</scope>
    <source>
        <strain evidence="2 3">ACAM 12</strain>
    </source>
</reference>
<evidence type="ECO:0000313" key="2">
    <source>
        <dbReference type="EMBL" id="SHM09095.1"/>
    </source>
</evidence>
<dbReference type="STRING" id="29571.SAMN05878437_1170"/>
<organism evidence="2 3">
    <name type="scientific">Vreelandella subglaciescola</name>
    <dbReference type="NCBI Taxonomy" id="29571"/>
    <lineage>
        <taxon>Bacteria</taxon>
        <taxon>Pseudomonadati</taxon>
        <taxon>Pseudomonadota</taxon>
        <taxon>Gammaproteobacteria</taxon>
        <taxon>Oceanospirillales</taxon>
        <taxon>Halomonadaceae</taxon>
        <taxon>Vreelandella</taxon>
    </lineage>
</organism>
<evidence type="ECO:0000259" key="1">
    <source>
        <dbReference type="Pfam" id="PF00582"/>
    </source>
</evidence>
<dbReference type="Proteomes" id="UP000190911">
    <property type="component" value="Chromosome I"/>
</dbReference>
<dbReference type="SUPFAM" id="SSF52402">
    <property type="entry name" value="Adenine nucleotide alpha hydrolases-like"/>
    <property type="match status" value="1"/>
</dbReference>
<dbReference type="AlphaFoldDB" id="A0A1M7FYX0"/>
<accession>A0A1M7FYX0</accession>
<proteinExistence type="predicted"/>
<keyword evidence="3" id="KW-1185">Reference proteome</keyword>
<gene>
    <name evidence="2" type="ORF">SAMN05878437_1170</name>
</gene>